<reference evidence="1 2" key="1">
    <citation type="submission" date="2013-08" db="EMBL/GenBank/DDBJ databases">
        <authorList>
            <person name="Weinstock G."/>
            <person name="Sodergren E."/>
            <person name="Wylie T."/>
            <person name="Fulton L."/>
            <person name="Fulton R."/>
            <person name="Fronick C."/>
            <person name="O'Laughlin M."/>
            <person name="Godfrey J."/>
            <person name="Miner T."/>
            <person name="Herter B."/>
            <person name="Appelbaum E."/>
            <person name="Cordes M."/>
            <person name="Lek S."/>
            <person name="Wollam A."/>
            <person name="Pepin K.H."/>
            <person name="Palsikar V.B."/>
            <person name="Mitreva M."/>
            <person name="Wilson R.K."/>
        </authorList>
    </citation>
    <scope>NUCLEOTIDE SEQUENCE [LARGE SCALE GENOMIC DNA]</scope>
    <source>
        <strain evidence="1 2">ATCC 15930</strain>
    </source>
</reference>
<gene>
    <name evidence="1" type="ORF">HMPREF1991_02269</name>
</gene>
<evidence type="ECO:0000313" key="1">
    <source>
        <dbReference type="EMBL" id="KDR51659.1"/>
    </source>
</evidence>
<evidence type="ECO:0000313" key="2">
    <source>
        <dbReference type="Proteomes" id="UP000027442"/>
    </source>
</evidence>
<accession>A0A069QI35</accession>
<sequence>MGHALSFDVRKRVRWVNGFYKKHLSSLHLLEKFIFVFYA</sequence>
<protein>
    <submittedName>
        <fullName evidence="1">Uncharacterized protein</fullName>
    </submittedName>
</protein>
<name>A0A069QI35_HOYLO</name>
<proteinExistence type="predicted"/>
<keyword evidence="2" id="KW-1185">Reference proteome</keyword>
<dbReference type="HOGENOM" id="CLU_3314650_0_0_10"/>
<dbReference type="PATRIC" id="fig|1122985.7.peg.2348"/>
<dbReference type="AlphaFoldDB" id="A0A069QI35"/>
<organism evidence="1 2">
    <name type="scientific">Hoylesella loescheii DSM 19665 = JCM 12249 = ATCC 15930</name>
    <dbReference type="NCBI Taxonomy" id="1122985"/>
    <lineage>
        <taxon>Bacteria</taxon>
        <taxon>Pseudomonadati</taxon>
        <taxon>Bacteroidota</taxon>
        <taxon>Bacteroidia</taxon>
        <taxon>Bacteroidales</taxon>
        <taxon>Prevotellaceae</taxon>
        <taxon>Hoylesella</taxon>
    </lineage>
</organism>
<dbReference type="Proteomes" id="UP000027442">
    <property type="component" value="Unassembled WGS sequence"/>
</dbReference>
<dbReference type="EMBL" id="JNGW01000097">
    <property type="protein sequence ID" value="KDR51659.1"/>
    <property type="molecule type" value="Genomic_DNA"/>
</dbReference>
<comment type="caution">
    <text evidence="1">The sequence shown here is derived from an EMBL/GenBank/DDBJ whole genome shotgun (WGS) entry which is preliminary data.</text>
</comment>